<protein>
    <submittedName>
        <fullName evidence="2">DUF1801 domain-containing protein</fullName>
    </submittedName>
</protein>
<dbReference type="Proteomes" id="UP000447876">
    <property type="component" value="Unassembled WGS sequence"/>
</dbReference>
<dbReference type="SUPFAM" id="SSF159888">
    <property type="entry name" value="YdhG-like"/>
    <property type="match status" value="1"/>
</dbReference>
<comment type="caution">
    <text evidence="2">The sequence shown here is derived from an EMBL/GenBank/DDBJ whole genome shotgun (WGS) entry which is preliminary data.</text>
</comment>
<dbReference type="EMBL" id="WNZW01000001">
    <property type="protein sequence ID" value="MUG43567.1"/>
    <property type="molecule type" value="Genomic_DNA"/>
</dbReference>
<gene>
    <name evidence="2" type="ORF">GNP95_00865</name>
</gene>
<dbReference type="OrthoDB" id="9811812at2"/>
<dbReference type="RefSeq" id="WP_155609049.1">
    <property type="nucleotide sequence ID" value="NZ_WNZW01000001.1"/>
</dbReference>
<evidence type="ECO:0000313" key="3">
    <source>
        <dbReference type="Proteomes" id="UP000447876"/>
    </source>
</evidence>
<dbReference type="Pfam" id="PF08818">
    <property type="entry name" value="DUF1801"/>
    <property type="match status" value="1"/>
</dbReference>
<accession>A0A7X2YXH2</accession>
<organism evidence="2 3">
    <name type="scientific">Paenibacillus woosongensis</name>
    <dbReference type="NCBI Taxonomy" id="307580"/>
    <lineage>
        <taxon>Bacteria</taxon>
        <taxon>Bacillati</taxon>
        <taxon>Bacillota</taxon>
        <taxon>Bacilli</taxon>
        <taxon>Bacillales</taxon>
        <taxon>Paenibacillaceae</taxon>
        <taxon>Paenibacillus</taxon>
    </lineage>
</organism>
<reference evidence="2 3" key="1">
    <citation type="submission" date="2019-11" db="EMBL/GenBank/DDBJ databases">
        <title>Draft genome sequences of five Paenibacillus species of dairy origin.</title>
        <authorList>
            <person name="Olajide A.M."/>
            <person name="Chen S."/>
            <person name="Lapointe G."/>
        </authorList>
    </citation>
    <scope>NUCLEOTIDE SEQUENCE [LARGE SCALE GENOMIC DNA]</scope>
    <source>
        <strain evidence="2 3">12CR55</strain>
    </source>
</reference>
<evidence type="ECO:0000259" key="1">
    <source>
        <dbReference type="Pfam" id="PF08818"/>
    </source>
</evidence>
<name>A0A7X2YXH2_9BACL</name>
<dbReference type="InterPro" id="IPR014922">
    <property type="entry name" value="YdhG-like"/>
</dbReference>
<feature type="domain" description="YdhG-like" evidence="1">
    <location>
        <begin position="33"/>
        <end position="138"/>
    </location>
</feature>
<dbReference type="AlphaFoldDB" id="A0A7X2YXH2"/>
<proteinExistence type="predicted"/>
<dbReference type="Gene3D" id="3.90.1150.200">
    <property type="match status" value="1"/>
</dbReference>
<sequence>MELNHKYKRNKSNKPSGYEQVLEFLEKLEHPLKPEIEEVRRIILNSNDQISEHIKWNAPSFCVNNQDRITFNFHGKEGFRLVFHCGSKKTDYADKAPLIQDDSGLLEWSAGDRAILTFTSTSDVEDKKGKLNEVVLKWIAVTKDI</sequence>
<evidence type="ECO:0000313" key="2">
    <source>
        <dbReference type="EMBL" id="MUG43567.1"/>
    </source>
</evidence>